<comment type="similarity">
    <text evidence="4">Belongs to the diacylglycerol acyltransferase family.</text>
</comment>
<dbReference type="Proteomes" id="UP000440732">
    <property type="component" value="Unassembled WGS sequence"/>
</dbReference>
<keyword evidence="8" id="KW-0812">Transmembrane</keyword>
<evidence type="ECO:0000256" key="3">
    <source>
        <dbReference type="ARBA" id="ARBA00005189"/>
    </source>
</evidence>
<proteinExistence type="inferred from homology"/>
<dbReference type="AlphaFoldDB" id="A0A6A3U0C2"/>
<dbReference type="GO" id="GO:0006071">
    <property type="term" value="P:glycerol metabolic process"/>
    <property type="evidence" value="ECO:0007669"/>
    <property type="project" value="UniProtKB-KW"/>
</dbReference>
<evidence type="ECO:0000256" key="6">
    <source>
        <dbReference type="ARBA" id="ARBA00022516"/>
    </source>
</evidence>
<comment type="caution">
    <text evidence="16">The sequence shown here is derived from an EMBL/GenBank/DDBJ whole genome shotgun (WGS) entry which is preliminary data.</text>
</comment>
<dbReference type="GO" id="GO:0019432">
    <property type="term" value="P:triglyceride biosynthetic process"/>
    <property type="evidence" value="ECO:0007669"/>
    <property type="project" value="TreeGrafter"/>
</dbReference>
<name>A0A6A3U0C2_9STRA</name>
<evidence type="ECO:0000256" key="5">
    <source>
        <dbReference type="ARBA" id="ARBA00013244"/>
    </source>
</evidence>
<sequence>MAGKRPASSSGPGSPARPPPGAMSLPSLPLSLFSLVLEFAMFYFTQDLGPARRSLHGKYLKDVALVAKSWYKAVDELAARYRRDTMQLTLKFGSRVEVLAIRRQVQLRGRAVRDLRVRMGRSDGTRFVTGVWWWMEDREIPWDVLFAQMPGLKRLDLRCMPLESRHVPLLLQMAAKHCLQLEMLVLPRKQNMMVMVNCAAIQRLMKVLRESMERWHLKGKCGGLKQLAVPTREEEDRFRTSTAFIEDVIEFCPNVEYLDGYTHAIDEMNDVTCEEKWMISLDTWEKFNRTCTNLRDFNWAVVPFADPFFRVFREHVKPRMKKLVLTSNLSWNWGNYFKMDGAAGVPGEARPGYGLLATDVAAVLKGCPALTELEIAIDQEKNEAAVETLLDADVFGDEFWKAVVEHCPLLQSVYVHDCSSYGGNRSVRPIRTFTDCALLALADHVRLASIELSPVCCSGNGVFEFVRRVFKTIGGDGGNRSLDVSLAGPNDHDTALPHPFYLELLNLLTSMAETNEEELGVAACSHKASLNVFNPHSSSVDEEWSISYVRDELKPLLEKVADAHPLLDLHIVLCRDNEESFRRIDNIELDWGPGFQDGDVFIEDERQAMFMEDDFEVVSDEEGVAAVAVCASLHTSVAVTIAAACIAAYLPSYLDGSEYTGERNWPWFATFIGRGMAHIPGTLEFEEPIDATKQHIFCSHPHGLLSTHHGLLMSGQTVPPFYDSLRAVTWLRRVAEKVLRDGKSLVILVGGIAEQMLSQRGDHTIYVKKRKGHIRLALKYGVPIVPGYAFGETDLFTHSSVLLSFRQMIAKKFSVALLLGYGDSKWLFWLPHKGVPVNQVFGKPIPVEKKVDPSAEEIEKLHDQYENELTRIFDKYKSKYEYGDCTLHVR</sequence>
<dbReference type="Gene3D" id="3.80.10.10">
    <property type="entry name" value="Ribonuclease Inhibitor"/>
    <property type="match status" value="1"/>
</dbReference>
<dbReference type="InterPro" id="IPR032675">
    <property type="entry name" value="LRR_dom_sf"/>
</dbReference>
<organism evidence="16 17">
    <name type="scientific">Phytophthora fragariae</name>
    <dbReference type="NCBI Taxonomy" id="53985"/>
    <lineage>
        <taxon>Eukaryota</taxon>
        <taxon>Sar</taxon>
        <taxon>Stramenopiles</taxon>
        <taxon>Oomycota</taxon>
        <taxon>Peronosporomycetes</taxon>
        <taxon>Peronosporales</taxon>
        <taxon>Peronosporaceae</taxon>
        <taxon>Phytophthora</taxon>
    </lineage>
</organism>
<dbReference type="InterPro" id="IPR007130">
    <property type="entry name" value="DAGAT"/>
</dbReference>
<evidence type="ECO:0000256" key="1">
    <source>
        <dbReference type="ARBA" id="ARBA00004477"/>
    </source>
</evidence>
<evidence type="ECO:0000256" key="11">
    <source>
        <dbReference type="ARBA" id="ARBA00022989"/>
    </source>
</evidence>
<dbReference type="PANTHER" id="PTHR12317">
    <property type="entry name" value="DIACYLGLYCEROL O-ACYLTRANSFERASE"/>
    <property type="match status" value="1"/>
</dbReference>
<evidence type="ECO:0000256" key="7">
    <source>
        <dbReference type="ARBA" id="ARBA00022679"/>
    </source>
</evidence>
<evidence type="ECO:0000256" key="14">
    <source>
        <dbReference type="ARBA" id="ARBA00023315"/>
    </source>
</evidence>
<comment type="pathway">
    <text evidence="2">Glycerolipid metabolism; triacylglycerol biosynthesis.</text>
</comment>
<keyword evidence="9" id="KW-0319">Glycerol metabolism</keyword>
<evidence type="ECO:0000256" key="4">
    <source>
        <dbReference type="ARBA" id="ARBA00005420"/>
    </source>
</evidence>
<dbReference type="GO" id="GO:0005789">
    <property type="term" value="C:endoplasmic reticulum membrane"/>
    <property type="evidence" value="ECO:0007669"/>
    <property type="project" value="UniProtKB-SubCell"/>
</dbReference>
<protein>
    <recommendedName>
        <fullName evidence="5">diacylglycerol O-acyltransferase</fullName>
        <ecNumber evidence="5">2.3.1.20</ecNumber>
    </recommendedName>
</protein>
<comment type="pathway">
    <text evidence="3">Lipid metabolism.</text>
</comment>
<evidence type="ECO:0000256" key="12">
    <source>
        <dbReference type="ARBA" id="ARBA00023098"/>
    </source>
</evidence>
<evidence type="ECO:0000313" key="16">
    <source>
        <dbReference type="EMBL" id="KAE9143022.1"/>
    </source>
</evidence>
<feature type="region of interest" description="Disordered" evidence="15">
    <location>
        <begin position="1"/>
        <end position="21"/>
    </location>
</feature>
<keyword evidence="11" id="KW-1133">Transmembrane helix</keyword>
<evidence type="ECO:0000256" key="13">
    <source>
        <dbReference type="ARBA" id="ARBA00023136"/>
    </source>
</evidence>
<accession>A0A6A3U0C2</accession>
<reference evidence="16 17" key="1">
    <citation type="submission" date="2018-08" db="EMBL/GenBank/DDBJ databases">
        <title>Genomic investigation of the strawberry pathogen Phytophthora fragariae indicates pathogenicity is determined by transcriptional variation in three key races.</title>
        <authorList>
            <person name="Adams T.M."/>
            <person name="Armitage A.D."/>
            <person name="Sobczyk M.K."/>
            <person name="Bates H.J."/>
            <person name="Dunwell J.M."/>
            <person name="Nellist C.F."/>
            <person name="Harrison R.J."/>
        </authorList>
    </citation>
    <scope>NUCLEOTIDE SEQUENCE [LARGE SCALE GENOMIC DNA]</scope>
    <source>
        <strain evidence="16 17">NOV-5</strain>
    </source>
</reference>
<evidence type="ECO:0000256" key="2">
    <source>
        <dbReference type="ARBA" id="ARBA00004771"/>
    </source>
</evidence>
<evidence type="ECO:0000256" key="10">
    <source>
        <dbReference type="ARBA" id="ARBA00022824"/>
    </source>
</evidence>
<dbReference type="EMBL" id="QXGA01000651">
    <property type="protein sequence ID" value="KAE9143022.1"/>
    <property type="molecule type" value="Genomic_DNA"/>
</dbReference>
<dbReference type="Pfam" id="PF03982">
    <property type="entry name" value="DAGAT"/>
    <property type="match status" value="1"/>
</dbReference>
<keyword evidence="7" id="KW-0808">Transferase</keyword>
<keyword evidence="13" id="KW-0472">Membrane</keyword>
<evidence type="ECO:0000256" key="15">
    <source>
        <dbReference type="SAM" id="MobiDB-lite"/>
    </source>
</evidence>
<dbReference type="PANTHER" id="PTHR12317:SF0">
    <property type="entry name" value="ACYLTRANSFERASE"/>
    <property type="match status" value="1"/>
</dbReference>
<keyword evidence="12" id="KW-0443">Lipid metabolism</keyword>
<keyword evidence="6" id="KW-0444">Lipid biosynthesis</keyword>
<evidence type="ECO:0000256" key="9">
    <source>
        <dbReference type="ARBA" id="ARBA00022798"/>
    </source>
</evidence>
<evidence type="ECO:0000313" key="17">
    <source>
        <dbReference type="Proteomes" id="UP000440732"/>
    </source>
</evidence>
<evidence type="ECO:0000256" key="8">
    <source>
        <dbReference type="ARBA" id="ARBA00022692"/>
    </source>
</evidence>
<gene>
    <name evidence="16" type="ORF">PF006_g11919</name>
</gene>
<comment type="subcellular location">
    <subcellularLocation>
        <location evidence="1">Endoplasmic reticulum membrane</location>
        <topology evidence="1">Multi-pass membrane protein</topology>
    </subcellularLocation>
</comment>
<feature type="compositionally biased region" description="Low complexity" evidence="15">
    <location>
        <begin position="1"/>
        <end position="14"/>
    </location>
</feature>
<dbReference type="GO" id="GO:0004144">
    <property type="term" value="F:diacylglycerol O-acyltransferase activity"/>
    <property type="evidence" value="ECO:0007669"/>
    <property type="project" value="UniProtKB-EC"/>
</dbReference>
<dbReference type="EC" id="2.3.1.20" evidence="5"/>
<keyword evidence="14" id="KW-0012">Acyltransferase</keyword>
<keyword evidence="10" id="KW-0256">Endoplasmic reticulum</keyword>